<dbReference type="PANTHER" id="PTHR33515:SF1">
    <property type="entry name" value="RIBOSOME-BINDING FACTOR A, CHLOROPLASTIC-RELATED"/>
    <property type="match status" value="1"/>
</dbReference>
<dbReference type="EMBL" id="JBHTJO010000002">
    <property type="protein sequence ID" value="MFD0988082.1"/>
    <property type="molecule type" value="Genomic_DNA"/>
</dbReference>
<dbReference type="PROSITE" id="PS01319">
    <property type="entry name" value="RBFA"/>
    <property type="match status" value="1"/>
</dbReference>
<organism evidence="3 4">
    <name type="scientific">Methyloligella solikamskensis</name>
    <dbReference type="NCBI Taxonomy" id="1177756"/>
    <lineage>
        <taxon>Bacteria</taxon>
        <taxon>Pseudomonadati</taxon>
        <taxon>Pseudomonadota</taxon>
        <taxon>Alphaproteobacteria</taxon>
        <taxon>Hyphomicrobiales</taxon>
        <taxon>Hyphomicrobiaceae</taxon>
        <taxon>Methyloligella</taxon>
    </lineage>
</organism>
<comment type="function">
    <text evidence="2">One of several proteins that assist in the late maturation steps of the functional core of the 30S ribosomal subunit. Associates with free 30S ribosomal subunits (but not with 30S subunits that are part of 70S ribosomes or polysomes). Required for efficient processing of 16S rRNA. May interact with the 5'-terminal helix region of 16S rRNA.</text>
</comment>
<dbReference type="SUPFAM" id="SSF89919">
    <property type="entry name" value="Ribosome-binding factor A, RbfA"/>
    <property type="match status" value="1"/>
</dbReference>
<comment type="subcellular location">
    <subcellularLocation>
        <location evidence="2">Cytoplasm</location>
    </subcellularLocation>
</comment>
<evidence type="ECO:0000256" key="1">
    <source>
        <dbReference type="ARBA" id="ARBA00022517"/>
    </source>
</evidence>
<dbReference type="NCBIfam" id="TIGR00082">
    <property type="entry name" value="rbfA"/>
    <property type="match status" value="1"/>
</dbReference>
<comment type="similarity">
    <text evidence="2">Belongs to the RbfA family.</text>
</comment>
<dbReference type="Gene3D" id="3.30.300.20">
    <property type="match status" value="1"/>
</dbReference>
<dbReference type="Proteomes" id="UP001597102">
    <property type="component" value="Unassembled WGS sequence"/>
</dbReference>
<sequence>MTRQKAKGPSQRQLKVGELIRHALSDILTRGELMDEVIERHTITVPEVKMSPDLKLATAYVMPLGGTEVREVVDHLQKHAKFFRGELAKRVELRYMPEIRFRRDASFETSQRIDEILASPEVTRDLDED</sequence>
<keyword evidence="2" id="KW-0963">Cytoplasm</keyword>
<evidence type="ECO:0000256" key="2">
    <source>
        <dbReference type="HAMAP-Rule" id="MF_00003"/>
    </source>
</evidence>
<proteinExistence type="inferred from homology"/>
<dbReference type="InterPro" id="IPR023799">
    <property type="entry name" value="RbfA_dom_sf"/>
</dbReference>
<comment type="caution">
    <text evidence="3">The sequence shown here is derived from an EMBL/GenBank/DDBJ whole genome shotgun (WGS) entry which is preliminary data.</text>
</comment>
<name>A0ABW3JF72_9HYPH</name>
<keyword evidence="4" id="KW-1185">Reference proteome</keyword>
<protein>
    <recommendedName>
        <fullName evidence="2">Ribosome-binding factor A</fullName>
    </recommendedName>
</protein>
<dbReference type="InterPro" id="IPR000238">
    <property type="entry name" value="RbfA"/>
</dbReference>
<dbReference type="Pfam" id="PF02033">
    <property type="entry name" value="RBFA"/>
    <property type="match status" value="1"/>
</dbReference>
<comment type="subunit">
    <text evidence="2">Monomer. Binds 30S ribosomal subunits, but not 50S ribosomal subunits or 70S ribosomes.</text>
</comment>
<keyword evidence="1 2" id="KW-0690">Ribosome biogenesis</keyword>
<accession>A0ABW3JF72</accession>
<dbReference type="InterPro" id="IPR015946">
    <property type="entry name" value="KH_dom-like_a/b"/>
</dbReference>
<dbReference type="PANTHER" id="PTHR33515">
    <property type="entry name" value="RIBOSOME-BINDING FACTOR A, CHLOROPLASTIC-RELATED"/>
    <property type="match status" value="1"/>
</dbReference>
<evidence type="ECO:0000313" key="4">
    <source>
        <dbReference type="Proteomes" id="UP001597102"/>
    </source>
</evidence>
<dbReference type="HAMAP" id="MF_00003">
    <property type="entry name" value="RbfA"/>
    <property type="match status" value="1"/>
</dbReference>
<dbReference type="InterPro" id="IPR020053">
    <property type="entry name" value="Ribosome-bd_factorA_CS"/>
</dbReference>
<evidence type="ECO:0000313" key="3">
    <source>
        <dbReference type="EMBL" id="MFD0988082.1"/>
    </source>
</evidence>
<gene>
    <name evidence="2 3" type="primary">rbfA</name>
    <name evidence="3" type="ORF">ACFQ2F_13335</name>
</gene>
<dbReference type="RefSeq" id="WP_379090870.1">
    <property type="nucleotide sequence ID" value="NZ_JBHTJO010000002.1"/>
</dbReference>
<dbReference type="NCBIfam" id="NF001802">
    <property type="entry name" value="PRK00521.2-5"/>
    <property type="match status" value="1"/>
</dbReference>
<reference evidence="4" key="1">
    <citation type="journal article" date="2019" name="Int. J. Syst. Evol. Microbiol.">
        <title>The Global Catalogue of Microorganisms (GCM) 10K type strain sequencing project: providing services to taxonomists for standard genome sequencing and annotation.</title>
        <authorList>
            <consortium name="The Broad Institute Genomics Platform"/>
            <consortium name="The Broad Institute Genome Sequencing Center for Infectious Disease"/>
            <person name="Wu L."/>
            <person name="Ma J."/>
        </authorList>
    </citation>
    <scope>NUCLEOTIDE SEQUENCE [LARGE SCALE GENOMIC DNA]</scope>
    <source>
        <strain evidence="4">CCUG 61697</strain>
    </source>
</reference>